<evidence type="ECO:0000256" key="5">
    <source>
        <dbReference type="SAM" id="MobiDB-lite"/>
    </source>
</evidence>
<comment type="subcellular location">
    <subcellularLocation>
        <location evidence="1">Periplasm</location>
    </subcellularLocation>
</comment>
<gene>
    <name evidence="6" type="ORF">BDD14_5682</name>
</gene>
<dbReference type="Pfam" id="PF01547">
    <property type="entry name" value="SBP_bac_1"/>
    <property type="match status" value="1"/>
</dbReference>
<comment type="similarity">
    <text evidence="2">Belongs to the bacterial solute-binding protein 1 family.</text>
</comment>
<dbReference type="Gene3D" id="3.40.190.10">
    <property type="entry name" value="Periplasmic binding protein-like II"/>
    <property type="match status" value="2"/>
</dbReference>
<proteinExistence type="inferred from homology"/>
<dbReference type="EMBL" id="SHKW01000002">
    <property type="protein sequence ID" value="RZU35603.1"/>
    <property type="molecule type" value="Genomic_DNA"/>
</dbReference>
<evidence type="ECO:0000256" key="2">
    <source>
        <dbReference type="ARBA" id="ARBA00008520"/>
    </source>
</evidence>
<name>A0A4Q7YG38_9BACT</name>
<sequence>MIAGLGSSLLDCCLGCHRAKPEPVTIMFIDPESLDDRLQRQHLSEKALRQFESETGIRVKHLPAPETSQGQLRLIRELLGERDTPDVFGVDVVWTGLLDDELLDLKPFFSSELSAAEPDLVSSYTVKSRVIAVPYHPHVGVLYYRTDLLTKYGYQIPPQTWSELEKMAFRIQEGERATGDETFWGFVWPGAADECLTCLALEWQASEGGGRIIEANRTVSVNNVNAIRAWERAARWIGWISPPNVTAYEELDSVNHFENSGKAAFSLGWISDYFLTNLAKPMIYGKMGLTSVPSGKMGVGTLGGFGLGISGRSKHQREAIALVKFLLHKEAELEAASRSAELPTGTVFYRLPTILKAYSRSIPAGQAPGDGIVSRPSTVAGRNYEDVSRAYAAAVHSVLTGRNSAPEAAAELETELEHITGFPKGPPEATETRIPRVNSTRS</sequence>
<evidence type="ECO:0000313" key="7">
    <source>
        <dbReference type="Proteomes" id="UP000292958"/>
    </source>
</evidence>
<reference evidence="6 7" key="1">
    <citation type="submission" date="2019-02" db="EMBL/GenBank/DDBJ databases">
        <title>Genomic Encyclopedia of Archaeal and Bacterial Type Strains, Phase II (KMG-II): from individual species to whole genera.</title>
        <authorList>
            <person name="Goeker M."/>
        </authorList>
    </citation>
    <scope>NUCLEOTIDE SEQUENCE [LARGE SCALE GENOMIC DNA]</scope>
    <source>
        <strain evidence="6 7">DSM 18101</strain>
    </source>
</reference>
<dbReference type="SUPFAM" id="SSF53850">
    <property type="entry name" value="Periplasmic binding protein-like II"/>
    <property type="match status" value="1"/>
</dbReference>
<keyword evidence="4" id="KW-0732">Signal</keyword>
<dbReference type="AlphaFoldDB" id="A0A4Q7YG38"/>
<comment type="caution">
    <text evidence="6">The sequence shown here is derived from an EMBL/GenBank/DDBJ whole genome shotgun (WGS) entry which is preliminary data.</text>
</comment>
<accession>A0A4Q7YG38</accession>
<evidence type="ECO:0000256" key="1">
    <source>
        <dbReference type="ARBA" id="ARBA00004418"/>
    </source>
</evidence>
<organism evidence="6 7">
    <name type="scientific">Edaphobacter modestus</name>
    <dbReference type="NCBI Taxonomy" id="388466"/>
    <lineage>
        <taxon>Bacteria</taxon>
        <taxon>Pseudomonadati</taxon>
        <taxon>Acidobacteriota</taxon>
        <taxon>Terriglobia</taxon>
        <taxon>Terriglobales</taxon>
        <taxon>Acidobacteriaceae</taxon>
        <taxon>Edaphobacter</taxon>
    </lineage>
</organism>
<evidence type="ECO:0000313" key="6">
    <source>
        <dbReference type="EMBL" id="RZU35603.1"/>
    </source>
</evidence>
<dbReference type="PANTHER" id="PTHR43649:SF34">
    <property type="entry name" value="ABC TRANSPORTER PERIPLASMIC-BINDING PROTEIN YCJN-RELATED"/>
    <property type="match status" value="1"/>
</dbReference>
<feature type="region of interest" description="Disordered" evidence="5">
    <location>
        <begin position="420"/>
        <end position="442"/>
    </location>
</feature>
<dbReference type="GO" id="GO:0042597">
    <property type="term" value="C:periplasmic space"/>
    <property type="evidence" value="ECO:0007669"/>
    <property type="project" value="UniProtKB-SubCell"/>
</dbReference>
<keyword evidence="7" id="KW-1185">Reference proteome</keyword>
<evidence type="ECO:0000256" key="4">
    <source>
        <dbReference type="ARBA" id="ARBA00022729"/>
    </source>
</evidence>
<keyword evidence="3" id="KW-0813">Transport</keyword>
<dbReference type="InterPro" id="IPR006059">
    <property type="entry name" value="SBP"/>
</dbReference>
<dbReference type="Proteomes" id="UP000292958">
    <property type="component" value="Unassembled WGS sequence"/>
</dbReference>
<evidence type="ECO:0000256" key="3">
    <source>
        <dbReference type="ARBA" id="ARBA00022448"/>
    </source>
</evidence>
<dbReference type="InterPro" id="IPR050490">
    <property type="entry name" value="Bact_solute-bd_prot1"/>
</dbReference>
<protein>
    <submittedName>
        <fullName evidence="6">Maltose-binding protein /trehalose-binding protein /sucrose-binding protein /palatinose-binding protein</fullName>
    </submittedName>
</protein>
<dbReference type="PANTHER" id="PTHR43649">
    <property type="entry name" value="ARABINOSE-BINDING PROTEIN-RELATED"/>
    <property type="match status" value="1"/>
</dbReference>